<dbReference type="KEGG" id="afy:BW247_02090"/>
<dbReference type="RefSeq" id="WP_076835396.1">
    <property type="nucleotide sequence ID" value="NZ_CP019434.1"/>
</dbReference>
<evidence type="ECO:0000313" key="1">
    <source>
        <dbReference type="EMBL" id="APZ42036.1"/>
    </source>
</evidence>
<dbReference type="STRING" id="1765967.BW247_02090"/>
<dbReference type="Proteomes" id="UP000243807">
    <property type="component" value="Chromosome"/>
</dbReference>
<protein>
    <recommendedName>
        <fullName evidence="3">Peptidase C39-like domain-containing protein</fullName>
    </recommendedName>
</protein>
<proteinExistence type="predicted"/>
<reference evidence="1 2" key="1">
    <citation type="submission" date="2017-01" db="EMBL/GenBank/DDBJ databases">
        <title>Draft sequence of Acidihalobacter ferrooxidans strain DSM 14175 (strain V8).</title>
        <authorList>
            <person name="Khaleque H.N."/>
            <person name="Ramsay J.P."/>
            <person name="Murphy R.J.T."/>
            <person name="Kaksonen A.H."/>
            <person name="Boxall N.J."/>
            <person name="Watkin E.L.J."/>
        </authorList>
    </citation>
    <scope>NUCLEOTIDE SEQUENCE [LARGE SCALE GENOMIC DNA]</scope>
    <source>
        <strain evidence="1 2">V8</strain>
    </source>
</reference>
<name>A0A1P8UE05_9GAMM</name>
<gene>
    <name evidence="1" type="ORF">BW247_02090</name>
</gene>
<dbReference type="EMBL" id="CP019434">
    <property type="protein sequence ID" value="APZ42036.1"/>
    <property type="molecule type" value="Genomic_DNA"/>
</dbReference>
<dbReference type="AlphaFoldDB" id="A0A1P8UE05"/>
<dbReference type="OrthoDB" id="2602488at2"/>
<organism evidence="1 2">
    <name type="scientific">Acidihalobacter ferrooxydans</name>
    <dbReference type="NCBI Taxonomy" id="1765967"/>
    <lineage>
        <taxon>Bacteria</taxon>
        <taxon>Pseudomonadati</taxon>
        <taxon>Pseudomonadota</taxon>
        <taxon>Gammaproteobacteria</taxon>
        <taxon>Chromatiales</taxon>
        <taxon>Ectothiorhodospiraceae</taxon>
        <taxon>Acidihalobacter</taxon>
    </lineage>
</organism>
<keyword evidence="2" id="KW-1185">Reference proteome</keyword>
<evidence type="ECO:0000313" key="2">
    <source>
        <dbReference type="Proteomes" id="UP000243807"/>
    </source>
</evidence>
<sequence>MCRRRFDNRSTVPYFSQWESAALAPDIASGRARLIDDPHWSASGARTPEEYAAWANHVCGMACLKMVLATRTGRIVPTLELARIARRYGAYTVDNDAIRGLIYAPFVECVALEFGIRAEVVTEITAADLAAQLRRAEFFMASVHPGIREPQVAPPTRGGHLVLVTAAQGAMVRFHNPSGIDPATRADVCMPVTVFAGFFAGRGIAILR</sequence>
<evidence type="ECO:0008006" key="3">
    <source>
        <dbReference type="Google" id="ProtNLM"/>
    </source>
</evidence>
<accession>A0A1P8UE05</accession>